<comment type="caution">
    <text evidence="12">The sequence shown here is derived from an EMBL/GenBank/DDBJ whole genome shotgun (WGS) entry which is preliminary data.</text>
</comment>
<keyword evidence="10 11" id="KW-0539">Nucleus</keyword>
<dbReference type="InterPro" id="IPR006616">
    <property type="entry name" value="DM9_repeat"/>
</dbReference>
<dbReference type="GO" id="GO:0031965">
    <property type="term" value="C:nuclear membrane"/>
    <property type="evidence" value="ECO:0007669"/>
    <property type="project" value="UniProtKB-SubCell"/>
</dbReference>
<keyword evidence="8" id="KW-0472">Membrane</keyword>
<evidence type="ECO:0000256" key="1">
    <source>
        <dbReference type="ARBA" id="ARBA00003389"/>
    </source>
</evidence>
<evidence type="ECO:0000256" key="2">
    <source>
        <dbReference type="ARBA" id="ARBA00010473"/>
    </source>
</evidence>
<protein>
    <submittedName>
        <fullName evidence="12">Uncharacterized protein</fullName>
    </submittedName>
</protein>
<dbReference type="InterPro" id="IPR007292">
    <property type="entry name" value="Nuclear_fusion_Kar5"/>
</dbReference>
<proteinExistence type="inferred from homology"/>
<evidence type="ECO:0000256" key="7">
    <source>
        <dbReference type="ARBA" id="ARBA00022989"/>
    </source>
</evidence>
<keyword evidence="9" id="KW-0325">Glycoprotein</keyword>
<dbReference type="Pfam" id="PF04163">
    <property type="entry name" value="Tht1"/>
    <property type="match status" value="1"/>
</dbReference>
<dbReference type="SMART" id="SM00696">
    <property type="entry name" value="DM9"/>
    <property type="match status" value="1"/>
</dbReference>
<evidence type="ECO:0000256" key="3">
    <source>
        <dbReference type="ARBA" id="ARBA00022459"/>
    </source>
</evidence>
<dbReference type="AlphaFoldDB" id="A0A8H3BQ58"/>
<dbReference type="Pfam" id="PF11901">
    <property type="entry name" value="DM9"/>
    <property type="match status" value="1"/>
</dbReference>
<evidence type="ECO:0000313" key="12">
    <source>
        <dbReference type="EMBL" id="CAE6461381.1"/>
    </source>
</evidence>
<accession>A0A8H3BQ58</accession>
<comment type="subcellular location">
    <subcellularLocation>
        <location evidence="11">Endoplasmic reticulum membrane</location>
    </subcellularLocation>
    <subcellularLocation>
        <location evidence="11">Nucleus membrane</location>
    </subcellularLocation>
</comment>
<evidence type="ECO:0000313" key="13">
    <source>
        <dbReference type="Proteomes" id="UP000663888"/>
    </source>
</evidence>
<evidence type="ECO:0000256" key="6">
    <source>
        <dbReference type="ARBA" id="ARBA00022824"/>
    </source>
</evidence>
<gene>
    <name evidence="12" type="ORF">RDB_LOCUS89614</name>
</gene>
<keyword evidence="7" id="KW-1133">Transmembrane helix</keyword>
<dbReference type="EMBL" id="CAJMWX010001052">
    <property type="protein sequence ID" value="CAE6461381.1"/>
    <property type="molecule type" value="Genomic_DNA"/>
</dbReference>
<organism evidence="12 13">
    <name type="scientific">Rhizoctonia solani</name>
    <dbReference type="NCBI Taxonomy" id="456999"/>
    <lineage>
        <taxon>Eukaryota</taxon>
        <taxon>Fungi</taxon>
        <taxon>Dikarya</taxon>
        <taxon>Basidiomycota</taxon>
        <taxon>Agaricomycotina</taxon>
        <taxon>Agaricomycetes</taxon>
        <taxon>Cantharellales</taxon>
        <taxon>Ceratobasidiaceae</taxon>
        <taxon>Rhizoctonia</taxon>
    </lineage>
</organism>
<dbReference type="GO" id="GO:0048288">
    <property type="term" value="P:nuclear membrane fusion involved in karyogamy"/>
    <property type="evidence" value="ECO:0007669"/>
    <property type="project" value="UniProtKB-UniRule"/>
</dbReference>
<evidence type="ECO:0000256" key="11">
    <source>
        <dbReference type="RuleBase" id="RU368082"/>
    </source>
</evidence>
<evidence type="ECO:0000256" key="9">
    <source>
        <dbReference type="ARBA" id="ARBA00023180"/>
    </source>
</evidence>
<comment type="similarity">
    <text evidence="2 11">Belongs to the KAR5 family.</text>
</comment>
<sequence length="526" mass="58485">MSGSGHRIPCSSTESIPEAVFDTQTEFQDVGGHPIYVASALMEDSVHPCKCAPHLEPPCRVPYGGGEHPHEGRYDILPVTPDMEWVPTSNGGLPYGRTPVEGGYEGENPLYHAYAEIQGVKVPGKTGAHLGGANIPFGGREMVFTDNYYILRDSGLGMSQLNVPLTSIINQTLVRQAHEDLGAINNKLTALKLHSERSDCFKDASSTLYSSCESLNFGPSERVKVAIEMTLCELATAEQVSLPLECKNMHTISSQRSVSQCVEALARSAQHWSSYSGYLREIPQLCTAYRRLHEIDHAKSIYANITHEKMTFLSSLDNHYSELSLRQKELAIFTEVRAKVVTLSEGILADTRALNRHAFENLENYLGSMLSEAQASLSLTTTNTRRSIETTIRSLDAVSLSWNSRLAVFNQRLDAIWEETFDRKLALEKALDDMRDRVSQTDAQLELQIATNHRLQMLSSETSVSIERANSQLLSASNVLSQELESLALVTQEIQKNATRLSDIMFKPNWAWFPGRFSPLSSLWNS</sequence>
<evidence type="ECO:0000256" key="5">
    <source>
        <dbReference type="ARBA" id="ARBA00022729"/>
    </source>
</evidence>
<keyword evidence="3 11" id="KW-0415">Karyogamy</keyword>
<dbReference type="GO" id="GO:0000742">
    <property type="term" value="P:karyogamy involved in conjugation with cellular fusion"/>
    <property type="evidence" value="ECO:0007669"/>
    <property type="project" value="UniProtKB-UniRule"/>
</dbReference>
<keyword evidence="6 11" id="KW-0256">Endoplasmic reticulum</keyword>
<dbReference type="GO" id="GO:0005789">
    <property type="term" value="C:endoplasmic reticulum membrane"/>
    <property type="evidence" value="ECO:0007669"/>
    <property type="project" value="UniProtKB-SubCell"/>
</dbReference>
<comment type="function">
    <text evidence="1 11">Required for nuclear membrane fusion during karyogamy.</text>
</comment>
<evidence type="ECO:0000256" key="4">
    <source>
        <dbReference type="ARBA" id="ARBA00022692"/>
    </source>
</evidence>
<evidence type="ECO:0000256" key="10">
    <source>
        <dbReference type="ARBA" id="ARBA00023242"/>
    </source>
</evidence>
<reference evidence="12" key="1">
    <citation type="submission" date="2021-01" db="EMBL/GenBank/DDBJ databases">
        <authorList>
            <person name="Kaushik A."/>
        </authorList>
    </citation>
    <scope>NUCLEOTIDE SEQUENCE</scope>
    <source>
        <strain evidence="12">AG4-R118</strain>
    </source>
</reference>
<keyword evidence="5 11" id="KW-0732">Signal</keyword>
<dbReference type="Proteomes" id="UP000663888">
    <property type="component" value="Unassembled WGS sequence"/>
</dbReference>
<evidence type="ECO:0000256" key="8">
    <source>
        <dbReference type="ARBA" id="ARBA00023136"/>
    </source>
</evidence>
<dbReference type="PANTHER" id="PTHR28012:SF1">
    <property type="entry name" value="NUCLEAR FUSION PROTEIN KAR5"/>
    <property type="match status" value="1"/>
</dbReference>
<dbReference type="PANTHER" id="PTHR28012">
    <property type="entry name" value="NUCLEAR FUSION PROTEIN KAR5"/>
    <property type="match status" value="1"/>
</dbReference>
<keyword evidence="4" id="KW-0812">Transmembrane</keyword>
<name>A0A8H3BQ58_9AGAM</name>